<sequence>MMAETAPSNTATPSYEWRLKHGGVRPSPHILRLRWRAWEPLSAIRVLDDATDVQSPQQPYDPQTHPIAAEPVTRPPVSSMDVHLADMDLWAQDWLAEHDQHGEWDDEDALEAFGARMVAPTPSDDEWCLVEDLAAATGTDPSADDFEVPAARRVHCCGLDRPPNTPPHVTVRASTEGGVLTIGDWIAGVHALLEQQRADVLASRGQMHADCGEPVVLPDEVVYVDPTISLANVFLKGERDVGLRSMIPNPVAEPHVRISGWEGLWQSWADEARIRAAQR</sequence>
<keyword evidence="2" id="KW-1185">Reference proteome</keyword>
<name>A0ACC3YSM5_COLTU</name>
<evidence type="ECO:0000313" key="1">
    <source>
        <dbReference type="EMBL" id="KAL0934899.1"/>
    </source>
</evidence>
<protein>
    <submittedName>
        <fullName evidence="1">Uncharacterized protein</fullName>
    </submittedName>
</protein>
<reference evidence="1 2" key="1">
    <citation type="journal article" date="2020" name="Phytopathology">
        <title>Genome Sequence Resources of Colletotrichum truncatum, C. plurivorum, C. musicola, and C. sojae: Four Species Pathogenic to Soybean (Glycine max).</title>
        <authorList>
            <person name="Rogerio F."/>
            <person name="Boufleur T.R."/>
            <person name="Ciampi-Guillardi M."/>
            <person name="Sukno S.A."/>
            <person name="Thon M.R."/>
            <person name="Massola Junior N.S."/>
            <person name="Baroncelli R."/>
        </authorList>
    </citation>
    <scope>NUCLEOTIDE SEQUENCE [LARGE SCALE GENOMIC DNA]</scope>
    <source>
        <strain evidence="1 2">CMES1059</strain>
    </source>
</reference>
<gene>
    <name evidence="1" type="ORF">CTRU02_209490</name>
</gene>
<comment type="caution">
    <text evidence="1">The sequence shown here is derived from an EMBL/GenBank/DDBJ whole genome shotgun (WGS) entry which is preliminary data.</text>
</comment>
<accession>A0ACC3YSM5</accession>
<dbReference type="Proteomes" id="UP000805649">
    <property type="component" value="Unassembled WGS sequence"/>
</dbReference>
<evidence type="ECO:0000313" key="2">
    <source>
        <dbReference type="Proteomes" id="UP000805649"/>
    </source>
</evidence>
<proteinExistence type="predicted"/>
<organism evidence="1 2">
    <name type="scientific">Colletotrichum truncatum</name>
    <name type="common">Anthracnose fungus</name>
    <name type="synonym">Colletotrichum capsici</name>
    <dbReference type="NCBI Taxonomy" id="5467"/>
    <lineage>
        <taxon>Eukaryota</taxon>
        <taxon>Fungi</taxon>
        <taxon>Dikarya</taxon>
        <taxon>Ascomycota</taxon>
        <taxon>Pezizomycotina</taxon>
        <taxon>Sordariomycetes</taxon>
        <taxon>Hypocreomycetidae</taxon>
        <taxon>Glomerellales</taxon>
        <taxon>Glomerellaceae</taxon>
        <taxon>Colletotrichum</taxon>
        <taxon>Colletotrichum truncatum species complex</taxon>
    </lineage>
</organism>
<dbReference type="EMBL" id="VUJX02000006">
    <property type="protein sequence ID" value="KAL0934899.1"/>
    <property type="molecule type" value="Genomic_DNA"/>
</dbReference>